<evidence type="ECO:0000313" key="2">
    <source>
        <dbReference type="WBParaSite" id="PS1159_v2.g10024.t1"/>
    </source>
</evidence>
<organism evidence="1 2">
    <name type="scientific">Panagrolaimus sp. PS1159</name>
    <dbReference type="NCBI Taxonomy" id="55785"/>
    <lineage>
        <taxon>Eukaryota</taxon>
        <taxon>Metazoa</taxon>
        <taxon>Ecdysozoa</taxon>
        <taxon>Nematoda</taxon>
        <taxon>Chromadorea</taxon>
        <taxon>Rhabditida</taxon>
        <taxon>Tylenchina</taxon>
        <taxon>Panagrolaimomorpha</taxon>
        <taxon>Panagrolaimoidea</taxon>
        <taxon>Panagrolaimidae</taxon>
        <taxon>Panagrolaimus</taxon>
    </lineage>
</organism>
<accession>A0AC35EQL1</accession>
<name>A0AC35EQL1_9BILA</name>
<sequence>MIKYLKMQGPNEEFMKIAVDEAIKGVNEGDGGPFGAVVVKDGKIIAKGHNMVIGNHDATAHAEVTAIRNACDALGTHDLSGCQLYTSCYPCPMCMGACLWARLNAVYFAATSTDAANADFDDSHFHEFVKNPITNEGRIWEQLKTDTYLAPFDEWKRKADKVPY</sequence>
<reference evidence="2" key="1">
    <citation type="submission" date="2022-11" db="UniProtKB">
        <authorList>
            <consortium name="WormBaseParasite"/>
        </authorList>
    </citation>
    <scope>IDENTIFICATION</scope>
</reference>
<dbReference type="Proteomes" id="UP000887580">
    <property type="component" value="Unplaced"/>
</dbReference>
<dbReference type="WBParaSite" id="PS1159_v2.g10024.t1">
    <property type="protein sequence ID" value="PS1159_v2.g10024.t1"/>
    <property type="gene ID" value="PS1159_v2.g10024"/>
</dbReference>
<protein>
    <submittedName>
        <fullName evidence="2">CMP/dCMP-type deaminase domain-containing protein</fullName>
    </submittedName>
</protein>
<proteinExistence type="predicted"/>
<evidence type="ECO:0000313" key="1">
    <source>
        <dbReference type="Proteomes" id="UP000887580"/>
    </source>
</evidence>